<proteinExistence type="inferred from homology"/>
<evidence type="ECO:0000256" key="6">
    <source>
        <dbReference type="ARBA" id="ARBA00023002"/>
    </source>
</evidence>
<keyword evidence="3" id="KW-0813">Transport</keyword>
<keyword evidence="15" id="KW-1185">Reference proteome</keyword>
<dbReference type="InterPro" id="IPR039261">
    <property type="entry name" value="FNR_nucleotide-bd"/>
</dbReference>
<sequence>MLLHLLVALAAFSSLAVSDRLKKNQICVDVVYEAYSQLTFSGTDPELYHEAMCQNPLRVESVYAAAYVYCKPNEIMPGFEMLSDECTEEGLELLPESQFAANLTDSNVASWPVVGYEDGLAMGEINTTVMISQDFFDITRRTVVTWEYEMWTHHTYGFALYGFWGGVLLLGILNHVFGDVLVLHRSHTSTDPEAQGKFLASTLPAPLTKLWHAVNTHVVIPSIFRDYHSRLLFGFTIPTRAEAVVIFIYWALSIIFCGVNYRTFPGNLYWPEGTSVQAWRYVADRTGILAFANLPVIWIFSGRNNIFLWATGWHFATFNIFHRHVARVATLQAIIHGIAYTYMYSSEGYYKEELAESWFVLGIAALVGMSALVIFSSIFIRRKVYDAFLLFHILISVVVLVSLFYHVSIFEGEYDPYLWPLVAMWSFDRVLRVARVLYCNFRIRFSKGRIEFSKAVASYSKDSDVIRIEVHAASTILKPAPGQHFYLYQPFSWKGYENHPFSLGAWTNIASPSSESPASPSSSNSIPAFDSTAKEMEMTFRTPSPASTSTPTSSPLTTPPSSPKTLIFWVRPYDGWTRALRDRCTKSPTGVCTSRMLIEGPYGERAPLHAFETVLLITGGTGIAAAAPYILDHVERAEMGKPLVTTKVELIWTSRQASFMKEVASRELATAMGRSDFSARFYSTKPFATVDERATDSMDEEPESPASLTDKELETGIMDKETRVLPSFGSDSDASRSNSASTPSSPNSSAPIRIQTQRPDIRAAILGLAREVCGKDVGGAGGGRKLAVLVCGPGGMADEARAAVHEVMREGWRGVEYFEEAFGW</sequence>
<dbReference type="PANTHER" id="PTHR32361:SF9">
    <property type="entry name" value="FERRIC REDUCTASE TRANSMEMBRANE COMPONENT 3-RELATED"/>
    <property type="match status" value="1"/>
</dbReference>
<dbReference type="GO" id="GO:0005886">
    <property type="term" value="C:plasma membrane"/>
    <property type="evidence" value="ECO:0007669"/>
    <property type="project" value="TreeGrafter"/>
</dbReference>
<evidence type="ECO:0000256" key="9">
    <source>
        <dbReference type="ARBA" id="ARBA00023180"/>
    </source>
</evidence>
<keyword evidence="8 11" id="KW-0472">Membrane</keyword>
<evidence type="ECO:0000256" key="11">
    <source>
        <dbReference type="SAM" id="Phobius"/>
    </source>
</evidence>
<evidence type="ECO:0000313" key="15">
    <source>
        <dbReference type="Proteomes" id="UP000800041"/>
    </source>
</evidence>
<name>A0A6G1GXL4_9PEZI</name>
<keyword evidence="7" id="KW-0406">Ion transport</keyword>
<feature type="domain" description="FAD-binding FR-type" evidence="13">
    <location>
        <begin position="423"/>
        <end position="608"/>
    </location>
</feature>
<dbReference type="SFLD" id="SFLDG01168">
    <property type="entry name" value="Ferric_reductase_subgroup_(FRE"/>
    <property type="match status" value="1"/>
</dbReference>
<dbReference type="AlphaFoldDB" id="A0A6G1GXL4"/>
<dbReference type="Pfam" id="PF01794">
    <property type="entry name" value="Ferric_reduct"/>
    <property type="match status" value="1"/>
</dbReference>
<dbReference type="GO" id="GO:0006826">
    <property type="term" value="P:iron ion transport"/>
    <property type="evidence" value="ECO:0007669"/>
    <property type="project" value="TreeGrafter"/>
</dbReference>
<dbReference type="InterPro" id="IPR051410">
    <property type="entry name" value="Ferric/Cupric_Reductase"/>
</dbReference>
<accession>A0A6G1GXL4</accession>
<keyword evidence="6" id="KW-0560">Oxidoreductase</keyword>
<feature type="region of interest" description="Disordered" evidence="10">
    <location>
        <begin position="693"/>
        <end position="756"/>
    </location>
</feature>
<evidence type="ECO:0000256" key="2">
    <source>
        <dbReference type="ARBA" id="ARBA00006278"/>
    </source>
</evidence>
<dbReference type="SFLD" id="SFLDS00052">
    <property type="entry name" value="Ferric_Reductase_Domain"/>
    <property type="match status" value="1"/>
</dbReference>
<evidence type="ECO:0000256" key="10">
    <source>
        <dbReference type="SAM" id="MobiDB-lite"/>
    </source>
</evidence>
<feature type="compositionally biased region" description="Basic and acidic residues" evidence="10">
    <location>
        <begin position="709"/>
        <end position="723"/>
    </location>
</feature>
<evidence type="ECO:0000256" key="12">
    <source>
        <dbReference type="SAM" id="SignalP"/>
    </source>
</evidence>
<evidence type="ECO:0000256" key="1">
    <source>
        <dbReference type="ARBA" id="ARBA00004141"/>
    </source>
</evidence>
<dbReference type="InterPro" id="IPR013121">
    <property type="entry name" value="Fe_red_NAD-bd_6"/>
</dbReference>
<dbReference type="PROSITE" id="PS51384">
    <property type="entry name" value="FAD_FR"/>
    <property type="match status" value="1"/>
</dbReference>
<dbReference type="GO" id="GO:0015677">
    <property type="term" value="P:copper ion import"/>
    <property type="evidence" value="ECO:0007669"/>
    <property type="project" value="TreeGrafter"/>
</dbReference>
<comment type="similarity">
    <text evidence="2">Belongs to the ferric reductase (FRE) family.</text>
</comment>
<feature type="compositionally biased region" description="Low complexity" evidence="10">
    <location>
        <begin position="730"/>
        <end position="751"/>
    </location>
</feature>
<feature type="chain" id="PRO_5026231891" description="FAD-binding FR-type domain-containing protein" evidence="12">
    <location>
        <begin position="19"/>
        <end position="824"/>
    </location>
</feature>
<dbReference type="CDD" id="cd06186">
    <property type="entry name" value="NOX_Duox_like_FAD_NADP"/>
    <property type="match status" value="1"/>
</dbReference>
<protein>
    <recommendedName>
        <fullName evidence="13">FAD-binding FR-type domain-containing protein</fullName>
    </recommendedName>
</protein>
<reference evidence="14" key="1">
    <citation type="journal article" date="2020" name="Stud. Mycol.">
        <title>101 Dothideomycetes genomes: a test case for predicting lifestyles and emergence of pathogens.</title>
        <authorList>
            <person name="Haridas S."/>
            <person name="Albert R."/>
            <person name="Binder M."/>
            <person name="Bloem J."/>
            <person name="Labutti K."/>
            <person name="Salamov A."/>
            <person name="Andreopoulos B."/>
            <person name="Baker S."/>
            <person name="Barry K."/>
            <person name="Bills G."/>
            <person name="Bluhm B."/>
            <person name="Cannon C."/>
            <person name="Castanera R."/>
            <person name="Culley D."/>
            <person name="Daum C."/>
            <person name="Ezra D."/>
            <person name="Gonzalez J."/>
            <person name="Henrissat B."/>
            <person name="Kuo A."/>
            <person name="Liang C."/>
            <person name="Lipzen A."/>
            <person name="Lutzoni F."/>
            <person name="Magnuson J."/>
            <person name="Mondo S."/>
            <person name="Nolan M."/>
            <person name="Ohm R."/>
            <person name="Pangilinan J."/>
            <person name="Park H.-J."/>
            <person name="Ramirez L."/>
            <person name="Alfaro M."/>
            <person name="Sun H."/>
            <person name="Tritt A."/>
            <person name="Yoshinaga Y."/>
            <person name="Zwiers L.-H."/>
            <person name="Turgeon B."/>
            <person name="Goodwin S."/>
            <person name="Spatafora J."/>
            <person name="Crous P."/>
            <person name="Grigoriev I."/>
        </authorList>
    </citation>
    <scope>NUCLEOTIDE SEQUENCE</scope>
    <source>
        <strain evidence="14">CBS 113979</strain>
    </source>
</reference>
<dbReference type="OrthoDB" id="167398at2759"/>
<feature type="compositionally biased region" description="Low complexity" evidence="10">
    <location>
        <begin position="542"/>
        <end position="556"/>
    </location>
</feature>
<evidence type="ECO:0000256" key="5">
    <source>
        <dbReference type="ARBA" id="ARBA00022989"/>
    </source>
</evidence>
<feature type="transmembrane region" description="Helical" evidence="11">
    <location>
        <begin position="328"/>
        <end position="345"/>
    </location>
</feature>
<comment type="subcellular location">
    <subcellularLocation>
        <location evidence="1">Membrane</location>
        <topology evidence="1">Multi-pass membrane protein</topology>
    </subcellularLocation>
</comment>
<evidence type="ECO:0000256" key="4">
    <source>
        <dbReference type="ARBA" id="ARBA00022692"/>
    </source>
</evidence>
<evidence type="ECO:0000256" key="3">
    <source>
        <dbReference type="ARBA" id="ARBA00022448"/>
    </source>
</evidence>
<dbReference type="Proteomes" id="UP000800041">
    <property type="component" value="Unassembled WGS sequence"/>
</dbReference>
<feature type="transmembrane region" description="Helical" evidence="11">
    <location>
        <begin position="387"/>
        <end position="405"/>
    </location>
</feature>
<feature type="region of interest" description="Disordered" evidence="10">
    <location>
        <begin position="538"/>
        <end position="562"/>
    </location>
</feature>
<dbReference type="InterPro" id="IPR017927">
    <property type="entry name" value="FAD-bd_FR_type"/>
</dbReference>
<gene>
    <name evidence="14" type="ORF">K402DRAFT_454981</name>
</gene>
<organism evidence="14 15">
    <name type="scientific">Aulographum hederae CBS 113979</name>
    <dbReference type="NCBI Taxonomy" id="1176131"/>
    <lineage>
        <taxon>Eukaryota</taxon>
        <taxon>Fungi</taxon>
        <taxon>Dikarya</taxon>
        <taxon>Ascomycota</taxon>
        <taxon>Pezizomycotina</taxon>
        <taxon>Dothideomycetes</taxon>
        <taxon>Pleosporomycetidae</taxon>
        <taxon>Aulographales</taxon>
        <taxon>Aulographaceae</taxon>
    </lineage>
</organism>
<dbReference type="Pfam" id="PF08030">
    <property type="entry name" value="NAD_binding_6"/>
    <property type="match status" value="1"/>
</dbReference>
<feature type="transmembrane region" description="Helical" evidence="11">
    <location>
        <begin position="357"/>
        <end position="380"/>
    </location>
</feature>
<dbReference type="EMBL" id="ML977161">
    <property type="protein sequence ID" value="KAF1985675.1"/>
    <property type="molecule type" value="Genomic_DNA"/>
</dbReference>
<keyword evidence="4 11" id="KW-0812">Transmembrane</keyword>
<evidence type="ECO:0000256" key="7">
    <source>
        <dbReference type="ARBA" id="ARBA00023065"/>
    </source>
</evidence>
<feature type="signal peptide" evidence="12">
    <location>
        <begin position="1"/>
        <end position="18"/>
    </location>
</feature>
<evidence type="ECO:0000259" key="13">
    <source>
        <dbReference type="PROSITE" id="PS51384"/>
    </source>
</evidence>
<keyword evidence="9" id="KW-0325">Glycoprotein</keyword>
<evidence type="ECO:0000256" key="8">
    <source>
        <dbReference type="ARBA" id="ARBA00023136"/>
    </source>
</evidence>
<dbReference type="PANTHER" id="PTHR32361">
    <property type="entry name" value="FERRIC/CUPRIC REDUCTASE TRANSMEMBRANE COMPONENT"/>
    <property type="match status" value="1"/>
</dbReference>
<feature type="transmembrane region" description="Helical" evidence="11">
    <location>
        <begin position="282"/>
        <end position="300"/>
    </location>
</feature>
<keyword evidence="12" id="KW-0732">Signal</keyword>
<dbReference type="InterPro" id="IPR013130">
    <property type="entry name" value="Fe3_Rdtase_TM_dom"/>
</dbReference>
<dbReference type="SUPFAM" id="SSF52343">
    <property type="entry name" value="Ferredoxin reductase-like, C-terminal NADP-linked domain"/>
    <property type="match status" value="1"/>
</dbReference>
<evidence type="ECO:0000313" key="14">
    <source>
        <dbReference type="EMBL" id="KAF1985675.1"/>
    </source>
</evidence>
<dbReference type="Gene3D" id="3.40.50.80">
    <property type="entry name" value="Nucleotide-binding domain of ferredoxin-NADP reductase (FNR) module"/>
    <property type="match status" value="1"/>
</dbReference>
<keyword evidence="5 11" id="KW-1133">Transmembrane helix</keyword>
<dbReference type="GO" id="GO:0006879">
    <property type="term" value="P:intracellular iron ion homeostasis"/>
    <property type="evidence" value="ECO:0007669"/>
    <property type="project" value="TreeGrafter"/>
</dbReference>
<feature type="transmembrane region" description="Helical" evidence="11">
    <location>
        <begin position="243"/>
        <end position="261"/>
    </location>
</feature>
<dbReference type="GO" id="GO:0000293">
    <property type="term" value="F:ferric-chelate reductase activity"/>
    <property type="evidence" value="ECO:0007669"/>
    <property type="project" value="TreeGrafter"/>
</dbReference>